<organism evidence="1 2">
    <name type="scientific">Aspergillus homomorphus (strain CBS 101889)</name>
    <dbReference type="NCBI Taxonomy" id="1450537"/>
    <lineage>
        <taxon>Eukaryota</taxon>
        <taxon>Fungi</taxon>
        <taxon>Dikarya</taxon>
        <taxon>Ascomycota</taxon>
        <taxon>Pezizomycotina</taxon>
        <taxon>Eurotiomycetes</taxon>
        <taxon>Eurotiomycetidae</taxon>
        <taxon>Eurotiales</taxon>
        <taxon>Aspergillaceae</taxon>
        <taxon>Aspergillus</taxon>
        <taxon>Aspergillus subgen. Circumdati</taxon>
    </lineage>
</organism>
<dbReference type="GeneID" id="37194950"/>
<dbReference type="VEuPathDB" id="FungiDB:BO97DRAFT_22326"/>
<keyword evidence="2" id="KW-1185">Reference proteome</keyword>
<evidence type="ECO:0000313" key="1">
    <source>
        <dbReference type="EMBL" id="RAL06638.1"/>
    </source>
</evidence>
<proteinExistence type="predicted"/>
<evidence type="ECO:0000313" key="2">
    <source>
        <dbReference type="Proteomes" id="UP000248961"/>
    </source>
</evidence>
<gene>
    <name evidence="1" type="ORF">BO97DRAFT_22326</name>
</gene>
<dbReference type="OrthoDB" id="4509637at2759"/>
<sequence length="223" mass="25128">MGITDSKMLAEKVLTACEAAQTQGKCELDVDSFWSDEVVSKVAKKIFQHIPRRIRGTVRQNAAERAAVRSGSKIIIPRVVKDIQANQTRVLEEQGSRQEIYMSILQRGYLQNQSTKHSSLAGCYMLMEDVEKENDVGLIRLRFHCLLFYHLKQYIQPNGFWNDSISFMVEVIGISGLVEDSKDIIREKLVAWTDKGKRYALLARDLGGLGSLLVLPGDIPESV</sequence>
<protein>
    <submittedName>
        <fullName evidence="1">Uncharacterized protein</fullName>
    </submittedName>
</protein>
<dbReference type="Proteomes" id="UP000248961">
    <property type="component" value="Unassembled WGS sequence"/>
</dbReference>
<name>A0A395HI30_ASPHC</name>
<dbReference type="RefSeq" id="XP_025545792.1">
    <property type="nucleotide sequence ID" value="XM_025690661.1"/>
</dbReference>
<dbReference type="AlphaFoldDB" id="A0A395HI30"/>
<dbReference type="EMBL" id="KZ824367">
    <property type="protein sequence ID" value="RAL06638.1"/>
    <property type="molecule type" value="Genomic_DNA"/>
</dbReference>
<dbReference type="STRING" id="1450537.A0A395HI30"/>
<accession>A0A395HI30</accession>
<reference evidence="1 2" key="1">
    <citation type="submission" date="2018-02" db="EMBL/GenBank/DDBJ databases">
        <title>The genomes of Aspergillus section Nigri reveals drivers in fungal speciation.</title>
        <authorList>
            <consortium name="DOE Joint Genome Institute"/>
            <person name="Vesth T.C."/>
            <person name="Nybo J."/>
            <person name="Theobald S."/>
            <person name="Brandl J."/>
            <person name="Frisvad J.C."/>
            <person name="Nielsen K.F."/>
            <person name="Lyhne E.K."/>
            <person name="Kogle M.E."/>
            <person name="Kuo A."/>
            <person name="Riley R."/>
            <person name="Clum A."/>
            <person name="Nolan M."/>
            <person name="Lipzen A."/>
            <person name="Salamov A."/>
            <person name="Henrissat B."/>
            <person name="Wiebenga A."/>
            <person name="De vries R.P."/>
            <person name="Grigoriev I.V."/>
            <person name="Mortensen U.H."/>
            <person name="Andersen M.R."/>
            <person name="Baker S.E."/>
        </authorList>
    </citation>
    <scope>NUCLEOTIDE SEQUENCE [LARGE SCALE GENOMIC DNA]</scope>
    <source>
        <strain evidence="1 2">CBS 101889</strain>
    </source>
</reference>